<feature type="transmembrane region" description="Helical" evidence="6">
    <location>
        <begin position="524"/>
        <end position="545"/>
    </location>
</feature>
<keyword evidence="4 6" id="KW-1133">Transmembrane helix</keyword>
<feature type="compositionally biased region" description="Polar residues" evidence="7">
    <location>
        <begin position="634"/>
        <end position="645"/>
    </location>
</feature>
<feature type="transmembrane region" description="Helical" evidence="6">
    <location>
        <begin position="369"/>
        <end position="386"/>
    </location>
</feature>
<dbReference type="InterPro" id="IPR007603">
    <property type="entry name" value="Choline_transptr-like"/>
</dbReference>
<keyword evidence="3 6" id="KW-0812">Transmembrane</keyword>
<evidence type="ECO:0000256" key="3">
    <source>
        <dbReference type="ARBA" id="ARBA00022692"/>
    </source>
</evidence>
<feature type="transmembrane region" description="Helical" evidence="6">
    <location>
        <begin position="319"/>
        <end position="348"/>
    </location>
</feature>
<comment type="subcellular location">
    <subcellularLocation>
        <location evidence="6">Cell membrane</location>
        <topology evidence="6">Multi-pass membrane protein</topology>
    </subcellularLocation>
    <subcellularLocation>
        <location evidence="1">Membrane</location>
        <topology evidence="1">Multi-pass membrane protein</topology>
    </subcellularLocation>
</comment>
<dbReference type="GO" id="GO:0005886">
    <property type="term" value="C:plasma membrane"/>
    <property type="evidence" value="ECO:0007669"/>
    <property type="project" value="UniProtKB-SubCell"/>
</dbReference>
<comment type="function">
    <text evidence="6">Choline transporter.</text>
</comment>
<name>A0A5S6QUJ6_TRIMR</name>
<reference evidence="9" key="1">
    <citation type="submission" date="2019-12" db="UniProtKB">
        <authorList>
            <consortium name="WormBaseParasite"/>
        </authorList>
    </citation>
    <scope>IDENTIFICATION</scope>
</reference>
<evidence type="ECO:0000256" key="1">
    <source>
        <dbReference type="ARBA" id="ARBA00004141"/>
    </source>
</evidence>
<feature type="compositionally biased region" description="Polar residues" evidence="7">
    <location>
        <begin position="655"/>
        <end position="670"/>
    </location>
</feature>
<dbReference type="WBParaSite" id="TMUE_3000010809.1">
    <property type="protein sequence ID" value="TMUE_3000010809.1"/>
    <property type="gene ID" value="WBGene00286553"/>
</dbReference>
<feature type="transmembrane region" description="Helical" evidence="6">
    <location>
        <begin position="20"/>
        <end position="43"/>
    </location>
</feature>
<evidence type="ECO:0000256" key="7">
    <source>
        <dbReference type="SAM" id="MobiDB-lite"/>
    </source>
</evidence>
<sequence length="670" mass="75645">MEYESAIAQVKVTDKRKCTNPVWCAIFILLWLLMFSFVVWGIVRGDYKRLHSGADDRGNLCGSKTVVNGTVSFELKKYMFPMDFRNPIDSLWICVEMCPNVTIGNRSMLFEFANKYNASLCDYHVPITDYEDKEKYPSSTKGPCPVAPIYKSKPILHRCSPWIEVSEGGYFALPMRRYEDYWISIGQDLSHASSTIGLMMFSALALYMIYVCILPCLNIILIKVFLVLLSFASFVLMLIFWVCYFQNKEHWYLRYTNLTTSTEEMVKFDRTDMMCGAIVFTIFTLVLCTATYFMWKYMPFINGVFKQARMTLFAMPEVILLPILNALTVMALVLLFGFTFVSTITIALSQMERPRILNVIHERAAFGSLNIPVAFLTIFYTCLLVWTCECLVNFQSLAISIPVATRLFNKDKRRKWCLVLTGITITLRYHLGSVVLGGAIVSTLRIIKTLLSLVESRMKTGKQRVAKCTFCLECITKFARISNKATMAVIAVEGSHYCNAASRAGALIGGNLGRFTTTYAMCTLYMSIGNFLISVTNAFIASMIFKQDQRINNYVTPTIAVGLLTCIAGEVFFSVFQTIISTLAICYCIIQTEAQLLRGKYFSHDQVSLYENMKDDLVDASNTDSLFEPKKANKQNVITKGNTKQVNKRKKSAGGNVQTEASSPPSNKSS</sequence>
<keyword evidence="5 6" id="KW-0472">Membrane</keyword>
<evidence type="ECO:0000256" key="2">
    <source>
        <dbReference type="ARBA" id="ARBA00007168"/>
    </source>
</evidence>
<evidence type="ECO:0000256" key="5">
    <source>
        <dbReference type="ARBA" id="ARBA00023136"/>
    </source>
</evidence>
<protein>
    <recommendedName>
        <fullName evidence="6">Choline transporter-like protein</fullName>
    </recommendedName>
</protein>
<feature type="region of interest" description="Disordered" evidence="7">
    <location>
        <begin position="631"/>
        <end position="670"/>
    </location>
</feature>
<dbReference type="AlphaFoldDB" id="A0A5S6QUJ6"/>
<evidence type="ECO:0000313" key="9">
    <source>
        <dbReference type="WBParaSite" id="TMUE_3000010809.1"/>
    </source>
</evidence>
<dbReference type="STRING" id="70415.A0A5S6QUJ6"/>
<evidence type="ECO:0000313" key="8">
    <source>
        <dbReference type="Proteomes" id="UP000046395"/>
    </source>
</evidence>
<feature type="transmembrane region" description="Helical" evidence="6">
    <location>
        <begin position="196"/>
        <end position="220"/>
    </location>
</feature>
<proteinExistence type="inferred from homology"/>
<feature type="transmembrane region" description="Helical" evidence="6">
    <location>
        <begin position="557"/>
        <end position="590"/>
    </location>
</feature>
<feature type="transmembrane region" description="Helical" evidence="6">
    <location>
        <begin position="274"/>
        <end position="295"/>
    </location>
</feature>
<evidence type="ECO:0000256" key="4">
    <source>
        <dbReference type="ARBA" id="ARBA00022989"/>
    </source>
</evidence>
<dbReference type="PANTHER" id="PTHR12385">
    <property type="entry name" value="CHOLINE TRANSPORTER-LIKE (SLC FAMILY 44)"/>
    <property type="match status" value="1"/>
</dbReference>
<dbReference type="Pfam" id="PF04515">
    <property type="entry name" value="Choline_transpo"/>
    <property type="match status" value="1"/>
</dbReference>
<comment type="similarity">
    <text evidence="2 6">Belongs to the CTL (choline transporter-like) family.</text>
</comment>
<dbReference type="PANTHER" id="PTHR12385:SF96">
    <property type="entry name" value="CHOLINE TRANSPORTER-LIKE PROTEIN"/>
    <property type="match status" value="1"/>
</dbReference>
<evidence type="ECO:0000256" key="6">
    <source>
        <dbReference type="RuleBase" id="RU368066"/>
    </source>
</evidence>
<feature type="transmembrane region" description="Helical" evidence="6">
    <location>
        <begin position="416"/>
        <end position="431"/>
    </location>
</feature>
<dbReference type="GO" id="GO:0022857">
    <property type="term" value="F:transmembrane transporter activity"/>
    <property type="evidence" value="ECO:0007669"/>
    <property type="project" value="UniProtKB-UniRule"/>
</dbReference>
<organism evidence="8 9">
    <name type="scientific">Trichuris muris</name>
    <name type="common">Mouse whipworm</name>
    <dbReference type="NCBI Taxonomy" id="70415"/>
    <lineage>
        <taxon>Eukaryota</taxon>
        <taxon>Metazoa</taxon>
        <taxon>Ecdysozoa</taxon>
        <taxon>Nematoda</taxon>
        <taxon>Enoplea</taxon>
        <taxon>Dorylaimia</taxon>
        <taxon>Trichinellida</taxon>
        <taxon>Trichuridae</taxon>
        <taxon>Trichuris</taxon>
    </lineage>
</organism>
<dbReference type="Proteomes" id="UP000046395">
    <property type="component" value="Unassembled WGS sequence"/>
</dbReference>
<accession>A0A5S6QUJ6</accession>
<keyword evidence="8" id="KW-1185">Reference proteome</keyword>
<feature type="transmembrane region" description="Helical" evidence="6">
    <location>
        <begin position="226"/>
        <end position="245"/>
    </location>
</feature>